<dbReference type="EMBL" id="JACOFX010000028">
    <property type="protein sequence ID" value="MBC3911287.1"/>
    <property type="molecule type" value="Genomic_DNA"/>
</dbReference>
<evidence type="ECO:0000313" key="2">
    <source>
        <dbReference type="EMBL" id="MBC3911287.1"/>
    </source>
</evidence>
<accession>A0ABR6ZHS9</accession>
<evidence type="ECO:0000313" key="3">
    <source>
        <dbReference type="Proteomes" id="UP000646911"/>
    </source>
</evidence>
<organism evidence="2 3">
    <name type="scientific">Undibacterium umbellatum</name>
    <dbReference type="NCBI Taxonomy" id="2762300"/>
    <lineage>
        <taxon>Bacteria</taxon>
        <taxon>Pseudomonadati</taxon>
        <taxon>Pseudomonadota</taxon>
        <taxon>Betaproteobacteria</taxon>
        <taxon>Burkholderiales</taxon>
        <taxon>Oxalobacteraceae</taxon>
        <taxon>Undibacterium</taxon>
    </lineage>
</organism>
<reference evidence="2 3" key="1">
    <citation type="submission" date="2020-08" db="EMBL/GenBank/DDBJ databases">
        <title>Novel species isolated from subtropical streams in China.</title>
        <authorList>
            <person name="Lu H."/>
        </authorList>
    </citation>
    <scope>NUCLEOTIDE SEQUENCE [LARGE SCALE GENOMIC DNA]</scope>
    <source>
        <strain evidence="2 3">NL8W</strain>
    </source>
</reference>
<feature type="signal peptide" evidence="1">
    <location>
        <begin position="1"/>
        <end position="18"/>
    </location>
</feature>
<comment type="caution">
    <text evidence="2">The sequence shown here is derived from an EMBL/GenBank/DDBJ whole genome shotgun (WGS) entry which is preliminary data.</text>
</comment>
<name>A0ABR6ZHS9_9BURK</name>
<sequence>MKFFLLLIAALWVSDSHAANQRLSCHKAMLYPEVEYELMQQNPAKVRRLEEHTLEVKHAKGRKQFVDKPPHEALAGTHWFYCGYHAALKVHLIGHNVDSLFSGIILRHSDGKTFKAGHTILMSPKGKKFLAIEQQSGLDGEDWTVYKLYGKKLWQGYGGILSTPVKNEPVMVTAQFVDPSWLNEDVLEADISCADIIKGKAALKIGNINKAAPRWSLPSAC</sequence>
<evidence type="ECO:0000256" key="1">
    <source>
        <dbReference type="SAM" id="SignalP"/>
    </source>
</evidence>
<proteinExistence type="predicted"/>
<protein>
    <submittedName>
        <fullName evidence="2">Uncharacterized protein</fullName>
    </submittedName>
</protein>
<keyword evidence="1" id="KW-0732">Signal</keyword>
<gene>
    <name evidence="2" type="ORF">H8L47_27375</name>
</gene>
<keyword evidence="3" id="KW-1185">Reference proteome</keyword>
<feature type="chain" id="PRO_5047365980" evidence="1">
    <location>
        <begin position="19"/>
        <end position="221"/>
    </location>
</feature>
<dbReference type="Proteomes" id="UP000646911">
    <property type="component" value="Unassembled WGS sequence"/>
</dbReference>
<dbReference type="RefSeq" id="WP_186956997.1">
    <property type="nucleotide sequence ID" value="NZ_JACOFX010000028.1"/>
</dbReference>